<feature type="region of interest" description="Disordered" evidence="1">
    <location>
        <begin position="61"/>
        <end position="100"/>
    </location>
</feature>
<gene>
    <name evidence="3" type="ORF">B5V51_9021</name>
    <name evidence="4" type="ORF">B5V51_9022</name>
</gene>
<dbReference type="InterPro" id="IPR032135">
    <property type="entry name" value="DUF4817"/>
</dbReference>
<dbReference type="STRING" id="7102.A0A2A4JXB1"/>
<evidence type="ECO:0000313" key="3">
    <source>
        <dbReference type="EMBL" id="PCG76654.1"/>
    </source>
</evidence>
<proteinExistence type="predicted"/>
<dbReference type="PANTHER" id="PTHR47326:SF1">
    <property type="entry name" value="HTH PSQ-TYPE DOMAIN-CONTAINING PROTEIN"/>
    <property type="match status" value="1"/>
</dbReference>
<dbReference type="GO" id="GO:0003676">
    <property type="term" value="F:nucleic acid binding"/>
    <property type="evidence" value="ECO:0007669"/>
    <property type="project" value="InterPro"/>
</dbReference>
<evidence type="ECO:0000259" key="2">
    <source>
        <dbReference type="Pfam" id="PF16087"/>
    </source>
</evidence>
<evidence type="ECO:0000256" key="1">
    <source>
        <dbReference type="SAM" id="MobiDB-lite"/>
    </source>
</evidence>
<organism evidence="4">
    <name type="scientific">Heliothis virescens</name>
    <name type="common">Tobacco budworm moth</name>
    <dbReference type="NCBI Taxonomy" id="7102"/>
    <lineage>
        <taxon>Eukaryota</taxon>
        <taxon>Metazoa</taxon>
        <taxon>Ecdysozoa</taxon>
        <taxon>Arthropoda</taxon>
        <taxon>Hexapoda</taxon>
        <taxon>Insecta</taxon>
        <taxon>Pterygota</taxon>
        <taxon>Neoptera</taxon>
        <taxon>Endopterygota</taxon>
        <taxon>Lepidoptera</taxon>
        <taxon>Glossata</taxon>
        <taxon>Ditrysia</taxon>
        <taxon>Noctuoidea</taxon>
        <taxon>Noctuidae</taxon>
        <taxon>Heliothinae</taxon>
        <taxon>Heliothis</taxon>
    </lineage>
</organism>
<accession>A0A2A4JXB1</accession>
<sequence length="362" mass="42089">MECFTGEQRAFCIKNYYKNADSCVIVRRLFRSHYGLHDLKQCPSECSIRAWVRKFEATGSTLNQKPKGPERTKRSEESINKVGASVLRNPGQSTRKRSAELSVSRTTLRRILKKDLKLHPYKLQLVQDLKPNDHNLRRDFVETMFERFRSFNNILFSDEAHFHLNGHVNKQNSRYWGSENPRFKHQKPLHSPKVTVWAALSAHGIIGPFFFEDQRGNSVTVNTERYIAMLRNFFFPQLSEFRGYNSATWFQQDGATCHTSNESLAVVKEMFAGKLISRRGDIPWPPRSPDLTPLDFFLWGYMKSRVYSNNPTTIAQLKANIREEMAAIPRAMCERVFGNLKSRFEECLQRNGAHLDDVIFKK</sequence>
<comment type="caution">
    <text evidence="4">The sequence shown here is derived from an EMBL/GenBank/DDBJ whole genome shotgun (WGS) entry which is preliminary data.</text>
</comment>
<feature type="domain" description="DUF4817" evidence="2">
    <location>
        <begin position="5"/>
        <end position="61"/>
    </location>
</feature>
<dbReference type="PANTHER" id="PTHR47326">
    <property type="entry name" value="TRANSPOSABLE ELEMENT TC3 TRANSPOSASE-LIKE PROTEIN"/>
    <property type="match status" value="1"/>
</dbReference>
<reference evidence="4" key="1">
    <citation type="submission" date="2017-09" db="EMBL/GenBank/DDBJ databases">
        <title>Contemporary evolution of a Lepidopteran species, Heliothis virescens, in response to modern agricultural practices.</title>
        <authorList>
            <person name="Fritz M.L."/>
            <person name="Deyonke A.M."/>
            <person name="Papanicolaou A."/>
            <person name="Micinski S."/>
            <person name="Westbrook J."/>
            <person name="Gould F."/>
        </authorList>
    </citation>
    <scope>NUCLEOTIDE SEQUENCE [LARGE SCALE GENOMIC DNA]</scope>
    <source>
        <strain evidence="4">HvINT-</strain>
        <tissue evidence="4">Whole body</tissue>
    </source>
</reference>
<dbReference type="EMBL" id="NWSH01000404">
    <property type="protein sequence ID" value="PCG76654.1"/>
    <property type="molecule type" value="Genomic_DNA"/>
</dbReference>
<dbReference type="InterPro" id="IPR036397">
    <property type="entry name" value="RNaseH_sf"/>
</dbReference>
<dbReference type="AlphaFoldDB" id="A0A2A4JXB1"/>
<protein>
    <recommendedName>
        <fullName evidence="2">DUF4817 domain-containing protein</fullName>
    </recommendedName>
</protein>
<feature type="compositionally biased region" description="Basic and acidic residues" evidence="1">
    <location>
        <begin position="67"/>
        <end position="79"/>
    </location>
</feature>
<name>A0A2A4JXB1_HELVI</name>
<dbReference type="EMBL" id="NWSH01000404">
    <property type="protein sequence ID" value="PCG76655.1"/>
    <property type="molecule type" value="Genomic_DNA"/>
</dbReference>
<evidence type="ECO:0000313" key="4">
    <source>
        <dbReference type="EMBL" id="PCG76655.1"/>
    </source>
</evidence>
<dbReference type="Gene3D" id="3.30.420.10">
    <property type="entry name" value="Ribonuclease H-like superfamily/Ribonuclease H"/>
    <property type="match status" value="1"/>
</dbReference>
<dbReference type="Pfam" id="PF16087">
    <property type="entry name" value="DUF4817"/>
    <property type="match status" value="1"/>
</dbReference>